<evidence type="ECO:0000313" key="20">
    <source>
        <dbReference type="EMBL" id="ACQ79846.1"/>
    </source>
</evidence>
<feature type="binding site" evidence="13">
    <location>
        <position position="254"/>
    </location>
    <ligand>
        <name>NADPH</name>
        <dbReference type="ChEBI" id="CHEBI:57783"/>
    </ligand>
</feature>
<dbReference type="GO" id="GO:0051287">
    <property type="term" value="F:NAD binding"/>
    <property type="evidence" value="ECO:0007669"/>
    <property type="project" value="InterPro"/>
</dbReference>
<dbReference type="PIRSF" id="PIRSF000114">
    <property type="entry name" value="Glycerol-3-P_dh"/>
    <property type="match status" value="1"/>
</dbReference>
<dbReference type="PANTHER" id="PTHR11728">
    <property type="entry name" value="GLYCEROL-3-PHOSPHATE DEHYDROGENASE"/>
    <property type="match status" value="1"/>
</dbReference>
<feature type="binding site" evidence="13">
    <location>
        <position position="253"/>
    </location>
    <ligand>
        <name>sn-glycerol 3-phosphate</name>
        <dbReference type="ChEBI" id="CHEBI:57597"/>
    </ligand>
</feature>
<evidence type="ECO:0000256" key="17">
    <source>
        <dbReference type="RuleBase" id="RU000437"/>
    </source>
</evidence>
<dbReference type="SUPFAM" id="SSF51735">
    <property type="entry name" value="NAD(P)-binding Rossmann-fold domains"/>
    <property type="match status" value="1"/>
</dbReference>
<feature type="binding site" evidence="15">
    <location>
        <begin position="254"/>
        <end position="255"/>
    </location>
    <ligand>
        <name>substrate</name>
    </ligand>
</feature>
<dbReference type="HAMAP" id="MF_00394">
    <property type="entry name" value="NAD_Glyc3P_dehydrog"/>
    <property type="match status" value="1"/>
</dbReference>
<dbReference type="KEGG" id="bcv:Bcav_1590"/>
<dbReference type="GO" id="GO:0005975">
    <property type="term" value="P:carbohydrate metabolic process"/>
    <property type="evidence" value="ECO:0007669"/>
    <property type="project" value="InterPro"/>
</dbReference>
<keyword evidence="13" id="KW-0547">Nucleotide-binding</keyword>
<feature type="binding site" evidence="13">
    <location>
        <position position="190"/>
    </location>
    <ligand>
        <name>sn-glycerol 3-phosphate</name>
        <dbReference type="ChEBI" id="CHEBI:57597"/>
    </ligand>
</feature>
<dbReference type="EC" id="1.1.1.94" evidence="10 13"/>
<comment type="catalytic activity">
    <reaction evidence="13">
        <text>sn-glycerol 3-phosphate + NAD(+) = dihydroxyacetone phosphate + NADH + H(+)</text>
        <dbReference type="Rhea" id="RHEA:11092"/>
        <dbReference type="ChEBI" id="CHEBI:15378"/>
        <dbReference type="ChEBI" id="CHEBI:57540"/>
        <dbReference type="ChEBI" id="CHEBI:57597"/>
        <dbReference type="ChEBI" id="CHEBI:57642"/>
        <dbReference type="ChEBI" id="CHEBI:57945"/>
        <dbReference type="EC" id="1.1.1.94"/>
    </reaction>
</comment>
<feature type="binding site" evidence="16">
    <location>
        <begin position="7"/>
        <end position="12"/>
    </location>
    <ligand>
        <name>NAD(+)</name>
        <dbReference type="ChEBI" id="CHEBI:57540"/>
    </ligand>
</feature>
<dbReference type="Gene3D" id="1.10.1040.10">
    <property type="entry name" value="N-(1-d-carboxylethyl)-l-norvaline Dehydrogenase, domain 2"/>
    <property type="match status" value="1"/>
</dbReference>
<dbReference type="InterPro" id="IPR006109">
    <property type="entry name" value="G3P_DH_NAD-dep_C"/>
</dbReference>
<dbReference type="OrthoDB" id="9812273at2"/>
<comment type="catalytic activity">
    <reaction evidence="9">
        <text>sn-glycerol 3-phosphate + NADP(+) = dihydroxyacetone phosphate + NADPH + H(+)</text>
        <dbReference type="Rhea" id="RHEA:11096"/>
        <dbReference type="ChEBI" id="CHEBI:15378"/>
        <dbReference type="ChEBI" id="CHEBI:57597"/>
        <dbReference type="ChEBI" id="CHEBI:57642"/>
        <dbReference type="ChEBI" id="CHEBI:57783"/>
        <dbReference type="ChEBI" id="CHEBI:58349"/>
        <dbReference type="EC" id="1.1.1.94"/>
    </reaction>
    <physiologicalReaction direction="right-to-left" evidence="9">
        <dbReference type="Rhea" id="RHEA:11098"/>
    </physiologicalReaction>
</comment>
<dbReference type="GO" id="GO:0141152">
    <property type="term" value="F:glycerol-3-phosphate dehydrogenase (NAD+) activity"/>
    <property type="evidence" value="ECO:0007669"/>
    <property type="project" value="RHEA"/>
</dbReference>
<feature type="binding site" evidence="15">
    <location>
        <position position="105"/>
    </location>
    <ligand>
        <name>substrate</name>
    </ligand>
</feature>
<feature type="binding site" evidence="13">
    <location>
        <position position="105"/>
    </location>
    <ligand>
        <name>NADPH</name>
        <dbReference type="ChEBI" id="CHEBI:57783"/>
    </ligand>
</feature>
<evidence type="ECO:0000256" key="2">
    <source>
        <dbReference type="ARBA" id="ARBA00022516"/>
    </source>
</evidence>
<keyword evidence="13" id="KW-0963">Cytoplasm</keyword>
<accession>C5C3E7</accession>
<comment type="pathway">
    <text evidence="13">Membrane lipid metabolism; glycerophospholipid metabolism.</text>
</comment>
<dbReference type="RefSeq" id="WP_015882086.1">
    <property type="nucleotide sequence ID" value="NC_012669.1"/>
</dbReference>
<evidence type="ECO:0000256" key="9">
    <source>
        <dbReference type="ARBA" id="ARBA00052716"/>
    </source>
</evidence>
<dbReference type="PANTHER" id="PTHR11728:SF1">
    <property type="entry name" value="GLYCEROL-3-PHOSPHATE DEHYDROGENASE [NAD(+)] 2, CHLOROPLASTIC"/>
    <property type="match status" value="1"/>
</dbReference>
<dbReference type="PRINTS" id="PR00077">
    <property type="entry name" value="GPDHDRGNASE"/>
</dbReference>
<dbReference type="SUPFAM" id="SSF48179">
    <property type="entry name" value="6-phosphogluconate dehydrogenase C-terminal domain-like"/>
    <property type="match status" value="1"/>
</dbReference>
<dbReference type="GO" id="GO:0005829">
    <property type="term" value="C:cytosol"/>
    <property type="evidence" value="ECO:0007669"/>
    <property type="project" value="TreeGrafter"/>
</dbReference>
<evidence type="ECO:0000256" key="13">
    <source>
        <dbReference type="HAMAP-Rule" id="MF_00394"/>
    </source>
</evidence>
<dbReference type="eggNOG" id="COG0240">
    <property type="taxonomic scope" value="Bacteria"/>
</dbReference>
<dbReference type="GO" id="GO:0046167">
    <property type="term" value="P:glycerol-3-phosphate biosynthetic process"/>
    <property type="evidence" value="ECO:0007669"/>
    <property type="project" value="UniProtKB-UniRule"/>
</dbReference>
<dbReference type="Pfam" id="PF01210">
    <property type="entry name" value="NAD_Gly3P_dh_N"/>
    <property type="match status" value="1"/>
</dbReference>
<evidence type="ECO:0000256" key="16">
    <source>
        <dbReference type="PIRSR" id="PIRSR000114-3"/>
    </source>
</evidence>
<feature type="binding site" evidence="13">
    <location>
        <position position="254"/>
    </location>
    <ligand>
        <name>sn-glycerol 3-phosphate</name>
        <dbReference type="ChEBI" id="CHEBI:57597"/>
    </ligand>
</feature>
<keyword evidence="6 13" id="KW-0443">Lipid metabolism</keyword>
<keyword evidence="8 13" id="KW-1208">Phospholipid metabolism</keyword>
<comment type="similarity">
    <text evidence="1 13 17">Belongs to the NAD-dependent glycerol-3-phosphate dehydrogenase family.</text>
</comment>
<feature type="domain" description="Glycerol-3-phosphate dehydrogenase NAD-dependent N-terminal" evidence="18">
    <location>
        <begin position="4"/>
        <end position="158"/>
    </location>
</feature>
<evidence type="ECO:0000256" key="11">
    <source>
        <dbReference type="ARBA" id="ARBA00069372"/>
    </source>
</evidence>
<reference evidence="20 21" key="1">
    <citation type="journal article" date="2009" name="Stand. Genomic Sci.">
        <title>Complete genome sequence of Beutenbergia cavernae type strain (HKI 0122).</title>
        <authorList>
            <person name="Land M."/>
            <person name="Pukall R."/>
            <person name="Abt B."/>
            <person name="Goker M."/>
            <person name="Rohde M."/>
            <person name="Glavina Del Rio T."/>
            <person name="Tice H."/>
            <person name="Copeland A."/>
            <person name="Cheng J.F."/>
            <person name="Lucas S."/>
            <person name="Chen F."/>
            <person name="Nolan M."/>
            <person name="Bruce D."/>
            <person name="Goodwin L."/>
            <person name="Pitluck S."/>
            <person name="Ivanova N."/>
            <person name="Mavromatis K."/>
            <person name="Ovchinnikova G."/>
            <person name="Pati A."/>
            <person name="Chen A."/>
            <person name="Palaniappan K."/>
            <person name="Hauser L."/>
            <person name="Chang Y.J."/>
            <person name="Jefferies C.C."/>
            <person name="Saunders E."/>
            <person name="Brettin T."/>
            <person name="Detter J.C."/>
            <person name="Han C."/>
            <person name="Chain P."/>
            <person name="Bristow J."/>
            <person name="Eisen J.A."/>
            <person name="Markowitz V."/>
            <person name="Hugenholtz P."/>
            <person name="Kyrpides N.C."/>
            <person name="Klenk H.P."/>
            <person name="Lapidus A."/>
        </authorList>
    </citation>
    <scope>NUCLEOTIDE SEQUENCE [LARGE SCALE GENOMIC DNA]</scope>
    <source>
        <strain evidence="21">ATCC BAA-8 / DSM 12333 / NBRC 16432</strain>
    </source>
</reference>
<evidence type="ECO:0000313" key="21">
    <source>
        <dbReference type="Proteomes" id="UP000007962"/>
    </source>
</evidence>
<name>C5C3E7_BEUC1</name>
<feature type="binding site" evidence="13">
    <location>
        <position position="243"/>
    </location>
    <ligand>
        <name>sn-glycerol 3-phosphate</name>
        <dbReference type="ChEBI" id="CHEBI:57597"/>
    </ligand>
</feature>
<evidence type="ECO:0000256" key="8">
    <source>
        <dbReference type="ARBA" id="ARBA00023264"/>
    </source>
</evidence>
<evidence type="ECO:0000256" key="6">
    <source>
        <dbReference type="ARBA" id="ARBA00023098"/>
    </source>
</evidence>
<dbReference type="FunFam" id="1.10.1040.10:FF:000001">
    <property type="entry name" value="Glycerol-3-phosphate dehydrogenase [NAD(P)+]"/>
    <property type="match status" value="1"/>
</dbReference>
<dbReference type="HOGENOM" id="CLU_033449_0_2_11"/>
<dbReference type="InterPro" id="IPR008927">
    <property type="entry name" value="6-PGluconate_DH-like_C_sf"/>
</dbReference>
<gene>
    <name evidence="13" type="primary">gpsA</name>
    <name evidence="20" type="ordered locus">Bcav_1590</name>
</gene>
<evidence type="ECO:0000256" key="4">
    <source>
        <dbReference type="ARBA" id="ARBA00023002"/>
    </source>
</evidence>
<feature type="binding site" evidence="13">
    <location>
        <position position="31"/>
    </location>
    <ligand>
        <name>NADPH</name>
        <dbReference type="ChEBI" id="CHEBI:57783"/>
    </ligand>
</feature>
<dbReference type="PROSITE" id="PS00957">
    <property type="entry name" value="NAD_G3PDH"/>
    <property type="match status" value="1"/>
</dbReference>
<feature type="binding site" evidence="13">
    <location>
        <position position="280"/>
    </location>
    <ligand>
        <name>NADPH</name>
        <dbReference type="ChEBI" id="CHEBI:57783"/>
    </ligand>
</feature>
<feature type="binding site" evidence="13">
    <location>
        <position position="48"/>
    </location>
    <ligand>
        <name>NADPH</name>
        <dbReference type="ChEBI" id="CHEBI:57783"/>
    </ligand>
</feature>
<dbReference type="AlphaFoldDB" id="C5C3E7"/>
<keyword evidence="7 13" id="KW-0594">Phospholipid biosynthesis</keyword>
<evidence type="ECO:0000256" key="5">
    <source>
        <dbReference type="ARBA" id="ARBA00023027"/>
    </source>
</evidence>
<dbReference type="GO" id="GO:0008654">
    <property type="term" value="P:phospholipid biosynthetic process"/>
    <property type="evidence" value="ECO:0007669"/>
    <property type="project" value="UniProtKB-KW"/>
</dbReference>
<feature type="binding site" evidence="13">
    <location>
        <position position="139"/>
    </location>
    <ligand>
        <name>NADPH</name>
        <dbReference type="ChEBI" id="CHEBI:57783"/>
    </ligand>
</feature>
<evidence type="ECO:0000256" key="14">
    <source>
        <dbReference type="PIRSR" id="PIRSR000114-1"/>
    </source>
</evidence>
<comment type="subcellular location">
    <subcellularLocation>
        <location evidence="13">Cytoplasm</location>
    </subcellularLocation>
</comment>
<feature type="binding site" evidence="16">
    <location>
        <position position="139"/>
    </location>
    <ligand>
        <name>NAD(+)</name>
        <dbReference type="ChEBI" id="CHEBI:57540"/>
    </ligand>
</feature>
<keyword evidence="21" id="KW-1185">Reference proteome</keyword>
<dbReference type="EMBL" id="CP001618">
    <property type="protein sequence ID" value="ACQ79846.1"/>
    <property type="molecule type" value="Genomic_DNA"/>
</dbReference>
<dbReference type="GO" id="GO:0046168">
    <property type="term" value="P:glycerol-3-phosphate catabolic process"/>
    <property type="evidence" value="ECO:0007669"/>
    <property type="project" value="InterPro"/>
</dbReference>
<dbReference type="NCBIfam" id="NF000940">
    <property type="entry name" value="PRK00094.1-2"/>
    <property type="match status" value="1"/>
</dbReference>
<keyword evidence="2 13" id="KW-0444">Lipid biosynthesis</keyword>
<evidence type="ECO:0000256" key="7">
    <source>
        <dbReference type="ARBA" id="ARBA00023209"/>
    </source>
</evidence>
<dbReference type="Proteomes" id="UP000007962">
    <property type="component" value="Chromosome"/>
</dbReference>
<feature type="domain" description="Glycerol-3-phosphate dehydrogenase NAD-dependent C-terminal" evidence="19">
    <location>
        <begin position="179"/>
        <end position="319"/>
    </location>
</feature>
<dbReference type="GO" id="GO:0141153">
    <property type="term" value="F:glycerol-3-phosphate dehydrogenase (NADP+) activity"/>
    <property type="evidence" value="ECO:0007669"/>
    <property type="project" value="RHEA"/>
</dbReference>
<dbReference type="InterPro" id="IPR013328">
    <property type="entry name" value="6PGD_dom2"/>
</dbReference>
<comment type="caution">
    <text evidence="13">Lacks conserved residue(s) required for the propagation of feature annotation.</text>
</comment>
<protein>
    <recommendedName>
        <fullName evidence="11 13">Glycerol-3-phosphate dehydrogenase [NAD(P)+]</fullName>
        <ecNumber evidence="10 13">1.1.1.94</ecNumber>
    </recommendedName>
    <alternativeName>
        <fullName evidence="13">NAD(P)(+)-dependent glycerol-3-phosphate dehydrogenase</fullName>
    </alternativeName>
    <alternativeName>
        <fullName evidence="12 13">NAD(P)H-dependent dihydroxyacetone-phosphate reductase</fullName>
    </alternativeName>
</protein>
<dbReference type="InterPro" id="IPR011128">
    <property type="entry name" value="G3P_DH_NAD-dep_N"/>
</dbReference>
<keyword evidence="5 13" id="KW-0520">NAD</keyword>
<feature type="binding site" evidence="13">
    <location>
        <position position="105"/>
    </location>
    <ligand>
        <name>sn-glycerol 3-phosphate</name>
        <dbReference type="ChEBI" id="CHEBI:57597"/>
    </ligand>
</feature>
<feature type="binding site" evidence="13">
    <location>
        <position position="255"/>
    </location>
    <ligand>
        <name>sn-glycerol 3-phosphate</name>
        <dbReference type="ChEBI" id="CHEBI:57597"/>
    </ligand>
</feature>
<dbReference type="GO" id="GO:0006650">
    <property type="term" value="P:glycerophospholipid metabolic process"/>
    <property type="evidence" value="ECO:0007669"/>
    <property type="project" value="UniProtKB-UniRule"/>
</dbReference>
<dbReference type="Gene3D" id="3.40.50.720">
    <property type="entry name" value="NAD(P)-binding Rossmann-like Domain"/>
    <property type="match status" value="1"/>
</dbReference>
<dbReference type="InterPro" id="IPR006168">
    <property type="entry name" value="G3P_DH_NAD-dep"/>
</dbReference>
<keyword evidence="4 13" id="KW-0560">Oxidoreductase</keyword>
<evidence type="ECO:0000256" key="10">
    <source>
        <dbReference type="ARBA" id="ARBA00066687"/>
    </source>
</evidence>
<feature type="binding site" evidence="13">
    <location>
        <position position="11"/>
    </location>
    <ligand>
        <name>NADPH</name>
        <dbReference type="ChEBI" id="CHEBI:57783"/>
    </ligand>
</feature>
<dbReference type="InterPro" id="IPR036291">
    <property type="entry name" value="NAD(P)-bd_dom_sf"/>
</dbReference>
<dbReference type="NCBIfam" id="NF000942">
    <property type="entry name" value="PRK00094.1-4"/>
    <property type="match status" value="1"/>
</dbReference>
<keyword evidence="3 13" id="KW-0521">NADP</keyword>
<evidence type="ECO:0000256" key="3">
    <source>
        <dbReference type="ARBA" id="ARBA00022857"/>
    </source>
</evidence>
<feature type="binding site" evidence="16">
    <location>
        <position position="254"/>
    </location>
    <ligand>
        <name>NAD(+)</name>
        <dbReference type="ChEBI" id="CHEBI:57540"/>
    </ligand>
</feature>
<comment type="function">
    <text evidence="13">Catalyzes the reduction of the glycolytic intermediate dihydroxyacetone phosphate (DHAP) to sn-glycerol 3-phosphate (G3P), the key precursor for phospholipid synthesis.</text>
</comment>
<feature type="binding site" evidence="13">
    <location>
        <position position="135"/>
    </location>
    <ligand>
        <name>sn-glycerol 3-phosphate</name>
        <dbReference type="ChEBI" id="CHEBI:57597"/>
    </ligand>
</feature>
<evidence type="ECO:0000256" key="1">
    <source>
        <dbReference type="ARBA" id="ARBA00011009"/>
    </source>
</evidence>
<evidence type="ECO:0000259" key="18">
    <source>
        <dbReference type="Pfam" id="PF01210"/>
    </source>
</evidence>
<feature type="active site" description="Proton acceptor" evidence="13 14">
    <location>
        <position position="190"/>
    </location>
</feature>
<feature type="binding site" evidence="13">
    <location>
        <position position="10"/>
    </location>
    <ligand>
        <name>NADPH</name>
        <dbReference type="ChEBI" id="CHEBI:57783"/>
    </ligand>
</feature>
<evidence type="ECO:0000259" key="19">
    <source>
        <dbReference type="Pfam" id="PF07479"/>
    </source>
</evidence>
<sequence length="331" mass="33824">MRACVLGTGSWGTTFAQVLADAGHDVVLWGRSEAVCAEVREAHTNSGYVPGVVLPERITATTDARAALAGASLVAVALPSQAVRSILSELPDAVEPDAVVVSLMKGVELTSDERMSELLAEALRVPAARLAVLSGPNLAGEIAQRQPTTTVVASISTETAQRVAHACATDYFRTFTNTDVIGVELGGAVKNVIALAVGIAQGKGYGDNTKASIITRGLSEATRLGVALGASAATFAGLAGMGDLVATCASPLSRNHTLGVHIGAGMSLDEAVAVTGGTAEGAKSCRSVLDLARRHGVTMSITAAVVAVLYEGTSVEDMVRALITRPPRPED</sequence>
<dbReference type="STRING" id="471853.Bcav_1590"/>
<dbReference type="Pfam" id="PF07479">
    <property type="entry name" value="NAD_Gly3P_dh_C"/>
    <property type="match status" value="1"/>
</dbReference>
<dbReference type="UniPathway" id="UPA00940"/>
<evidence type="ECO:0000256" key="12">
    <source>
        <dbReference type="ARBA" id="ARBA00080511"/>
    </source>
</evidence>
<proteinExistence type="inferred from homology"/>
<dbReference type="FunFam" id="3.40.50.720:FF:000019">
    <property type="entry name" value="Glycerol-3-phosphate dehydrogenase [NAD(P)+]"/>
    <property type="match status" value="1"/>
</dbReference>
<evidence type="ECO:0000256" key="15">
    <source>
        <dbReference type="PIRSR" id="PIRSR000114-2"/>
    </source>
</evidence>
<organism evidence="20 21">
    <name type="scientific">Beutenbergia cavernae (strain ATCC BAA-8 / DSM 12333 / CCUG 43141 / JCM 11478 / NBRC 16432 / NCIMB 13614 / HKI 0122)</name>
    <dbReference type="NCBI Taxonomy" id="471853"/>
    <lineage>
        <taxon>Bacteria</taxon>
        <taxon>Bacillati</taxon>
        <taxon>Actinomycetota</taxon>
        <taxon>Actinomycetes</taxon>
        <taxon>Micrococcales</taxon>
        <taxon>Beutenbergiaceae</taxon>
        <taxon>Beutenbergia</taxon>
    </lineage>
</organism>